<proteinExistence type="predicted"/>
<accession>A0A316DFS8</accession>
<keyword evidence="2" id="KW-0175">Coiled coil</keyword>
<feature type="domain" description="HTH merR-type" evidence="3">
    <location>
        <begin position="3"/>
        <end position="72"/>
    </location>
</feature>
<dbReference type="InterPro" id="IPR047057">
    <property type="entry name" value="MerR_fam"/>
</dbReference>
<dbReference type="PANTHER" id="PTHR30204">
    <property type="entry name" value="REDOX-CYCLING DRUG-SENSING TRANSCRIPTIONAL ACTIVATOR SOXR"/>
    <property type="match status" value="1"/>
</dbReference>
<evidence type="ECO:0000313" key="4">
    <source>
        <dbReference type="EMBL" id="PWK15024.1"/>
    </source>
</evidence>
<comment type="caution">
    <text evidence="4">The sequence shown here is derived from an EMBL/GenBank/DDBJ whole genome shotgun (WGS) entry which is preliminary data.</text>
</comment>
<evidence type="ECO:0000259" key="3">
    <source>
        <dbReference type="PROSITE" id="PS50937"/>
    </source>
</evidence>
<dbReference type="InterPro" id="IPR000551">
    <property type="entry name" value="MerR-type_HTH_dom"/>
</dbReference>
<dbReference type="CDD" id="cd01109">
    <property type="entry name" value="HTH_YyaN"/>
    <property type="match status" value="1"/>
</dbReference>
<name>A0A316DFS8_9BACL</name>
<dbReference type="Gene3D" id="1.10.1660.10">
    <property type="match status" value="1"/>
</dbReference>
<dbReference type="Pfam" id="PF13411">
    <property type="entry name" value="MerR_1"/>
    <property type="match status" value="1"/>
</dbReference>
<sequence>MEAMSIKQAAVRTGLSEDTIRYYEKIDLLPRATRNRSGRRVYGADDLELMVFITHLKSAGMSLEVIKYYLSLSLEKDPNAASERLVLLTEQKELLESKIAELQAAHKVLEHKVEHYTEVCLPEKLRPQKETTPK</sequence>
<keyword evidence="5" id="KW-1185">Reference proteome</keyword>
<dbReference type="SMART" id="SM00422">
    <property type="entry name" value="HTH_MERR"/>
    <property type="match status" value="1"/>
</dbReference>
<dbReference type="GO" id="GO:0003677">
    <property type="term" value="F:DNA binding"/>
    <property type="evidence" value="ECO:0007669"/>
    <property type="project" value="UniProtKB-KW"/>
</dbReference>
<reference evidence="4 5" key="1">
    <citation type="submission" date="2018-05" db="EMBL/GenBank/DDBJ databases">
        <title>Genomic Encyclopedia of Type Strains, Phase IV (KMG-IV): sequencing the most valuable type-strain genomes for metagenomic binning, comparative biology and taxonomic classification.</title>
        <authorList>
            <person name="Goeker M."/>
        </authorList>
    </citation>
    <scope>NUCLEOTIDE SEQUENCE [LARGE SCALE GENOMIC DNA]</scope>
    <source>
        <strain evidence="4 5">DSM 18773</strain>
    </source>
</reference>
<dbReference type="AlphaFoldDB" id="A0A316DFS8"/>
<evidence type="ECO:0000256" key="2">
    <source>
        <dbReference type="SAM" id="Coils"/>
    </source>
</evidence>
<protein>
    <submittedName>
        <fullName evidence="4">DNA-binding transcriptional MerR regulator</fullName>
    </submittedName>
</protein>
<keyword evidence="1 4" id="KW-0238">DNA-binding</keyword>
<dbReference type="PANTHER" id="PTHR30204:SF98">
    <property type="entry name" value="HTH-TYPE TRANSCRIPTIONAL REGULATOR ADHR"/>
    <property type="match status" value="1"/>
</dbReference>
<dbReference type="SUPFAM" id="SSF46955">
    <property type="entry name" value="Putative DNA-binding domain"/>
    <property type="match status" value="1"/>
</dbReference>
<dbReference type="PROSITE" id="PS50937">
    <property type="entry name" value="HTH_MERR_2"/>
    <property type="match status" value="1"/>
</dbReference>
<organism evidence="4 5">
    <name type="scientific">Tumebacillus permanentifrigoris</name>
    <dbReference type="NCBI Taxonomy" id="378543"/>
    <lineage>
        <taxon>Bacteria</taxon>
        <taxon>Bacillati</taxon>
        <taxon>Bacillota</taxon>
        <taxon>Bacilli</taxon>
        <taxon>Bacillales</taxon>
        <taxon>Alicyclobacillaceae</taxon>
        <taxon>Tumebacillus</taxon>
    </lineage>
</organism>
<dbReference type="GO" id="GO:0003700">
    <property type="term" value="F:DNA-binding transcription factor activity"/>
    <property type="evidence" value="ECO:0007669"/>
    <property type="project" value="InterPro"/>
</dbReference>
<feature type="coiled-coil region" evidence="2">
    <location>
        <begin position="85"/>
        <end position="119"/>
    </location>
</feature>
<dbReference type="InterPro" id="IPR009061">
    <property type="entry name" value="DNA-bd_dom_put_sf"/>
</dbReference>
<evidence type="ECO:0000313" key="5">
    <source>
        <dbReference type="Proteomes" id="UP000245634"/>
    </source>
</evidence>
<evidence type="ECO:0000256" key="1">
    <source>
        <dbReference type="ARBA" id="ARBA00023125"/>
    </source>
</evidence>
<dbReference type="Proteomes" id="UP000245634">
    <property type="component" value="Unassembled WGS sequence"/>
</dbReference>
<dbReference type="EMBL" id="QGGL01000004">
    <property type="protein sequence ID" value="PWK15024.1"/>
    <property type="molecule type" value="Genomic_DNA"/>
</dbReference>
<dbReference type="OrthoDB" id="9814833at2"/>
<gene>
    <name evidence="4" type="ORF">C7459_104230</name>
</gene>